<reference evidence="1" key="1">
    <citation type="submission" date="2014-11" db="EMBL/GenBank/DDBJ databases">
        <authorList>
            <person name="Amaro Gonzalez C."/>
        </authorList>
    </citation>
    <scope>NUCLEOTIDE SEQUENCE</scope>
</reference>
<protein>
    <submittedName>
        <fullName evidence="1">Uncharacterized protein</fullName>
    </submittedName>
</protein>
<sequence length="23" mass="2622">MTPDSILSRSRFKSIGLRFPESP</sequence>
<name>A0A0E9T969_ANGAN</name>
<organism evidence="1">
    <name type="scientific">Anguilla anguilla</name>
    <name type="common">European freshwater eel</name>
    <name type="synonym">Muraena anguilla</name>
    <dbReference type="NCBI Taxonomy" id="7936"/>
    <lineage>
        <taxon>Eukaryota</taxon>
        <taxon>Metazoa</taxon>
        <taxon>Chordata</taxon>
        <taxon>Craniata</taxon>
        <taxon>Vertebrata</taxon>
        <taxon>Euteleostomi</taxon>
        <taxon>Actinopterygii</taxon>
        <taxon>Neopterygii</taxon>
        <taxon>Teleostei</taxon>
        <taxon>Anguilliformes</taxon>
        <taxon>Anguillidae</taxon>
        <taxon>Anguilla</taxon>
    </lineage>
</organism>
<reference evidence="1" key="2">
    <citation type="journal article" date="2015" name="Fish Shellfish Immunol.">
        <title>Early steps in the European eel (Anguilla anguilla)-Vibrio vulnificus interaction in the gills: Role of the RtxA13 toxin.</title>
        <authorList>
            <person name="Callol A."/>
            <person name="Pajuelo D."/>
            <person name="Ebbesson L."/>
            <person name="Teles M."/>
            <person name="MacKenzie S."/>
            <person name="Amaro C."/>
        </authorList>
    </citation>
    <scope>NUCLEOTIDE SEQUENCE</scope>
</reference>
<proteinExistence type="predicted"/>
<dbReference type="AlphaFoldDB" id="A0A0E9T969"/>
<evidence type="ECO:0000313" key="1">
    <source>
        <dbReference type="EMBL" id="JAH49962.1"/>
    </source>
</evidence>
<dbReference type="EMBL" id="GBXM01058615">
    <property type="protein sequence ID" value="JAH49962.1"/>
    <property type="molecule type" value="Transcribed_RNA"/>
</dbReference>
<accession>A0A0E9T969</accession>